<dbReference type="AlphaFoldDB" id="C6C1U0"/>
<keyword evidence="1" id="KW-1133">Transmembrane helix</keyword>
<keyword evidence="1" id="KW-0812">Transmembrane</keyword>
<gene>
    <name evidence="2" type="ordered locus">Desal_1273</name>
</gene>
<dbReference type="RefSeq" id="WP_015851154.1">
    <property type="nucleotide sequence ID" value="NC_012881.1"/>
</dbReference>
<sequence length="79" mass="9034">MEFYNVAVDVLGVLFSDGMAGTVFWILTVQLIFAVIIIWIAIRSLRKSAGASEFSTAFYVKKKRYGINVMDDRPYDYLK</sequence>
<feature type="transmembrane region" description="Helical" evidence="1">
    <location>
        <begin position="20"/>
        <end position="42"/>
    </location>
</feature>
<evidence type="ECO:0000313" key="2">
    <source>
        <dbReference type="EMBL" id="ACS79336.1"/>
    </source>
</evidence>
<evidence type="ECO:0000313" key="3">
    <source>
        <dbReference type="Proteomes" id="UP000002601"/>
    </source>
</evidence>
<accession>C6C1U0</accession>
<dbReference type="EMBL" id="CP001649">
    <property type="protein sequence ID" value="ACS79336.1"/>
    <property type="molecule type" value="Genomic_DNA"/>
</dbReference>
<dbReference type="Proteomes" id="UP000002601">
    <property type="component" value="Chromosome"/>
</dbReference>
<organism evidence="2 3">
    <name type="scientific">Maridesulfovibrio salexigens (strain ATCC 14822 / DSM 2638 / NCIMB 8403 / VKM B-1763)</name>
    <name type="common">Desulfovibrio salexigens</name>
    <dbReference type="NCBI Taxonomy" id="526222"/>
    <lineage>
        <taxon>Bacteria</taxon>
        <taxon>Pseudomonadati</taxon>
        <taxon>Thermodesulfobacteriota</taxon>
        <taxon>Desulfovibrionia</taxon>
        <taxon>Desulfovibrionales</taxon>
        <taxon>Desulfovibrionaceae</taxon>
        <taxon>Maridesulfovibrio</taxon>
    </lineage>
</organism>
<dbReference type="STRING" id="526222.Desal_1273"/>
<keyword evidence="1" id="KW-0472">Membrane</keyword>
<keyword evidence="3" id="KW-1185">Reference proteome</keyword>
<evidence type="ECO:0000256" key="1">
    <source>
        <dbReference type="SAM" id="Phobius"/>
    </source>
</evidence>
<dbReference type="KEGG" id="dsa:Desal_1273"/>
<name>C6C1U0_MARSD</name>
<dbReference type="HOGENOM" id="CLU_2600293_0_0_7"/>
<protein>
    <submittedName>
        <fullName evidence="2">Uncharacterized protein</fullName>
    </submittedName>
</protein>
<proteinExistence type="predicted"/>
<reference evidence="2 3" key="1">
    <citation type="submission" date="2009-06" db="EMBL/GenBank/DDBJ databases">
        <title>Complete sequence of Desulfovibrio salexigens DSM 2638.</title>
        <authorList>
            <consortium name="US DOE Joint Genome Institute"/>
            <person name="Lucas S."/>
            <person name="Copeland A."/>
            <person name="Lapidus A."/>
            <person name="Glavina del Rio T."/>
            <person name="Tice H."/>
            <person name="Bruce D."/>
            <person name="Goodwin L."/>
            <person name="Pitluck S."/>
            <person name="Munk A.C."/>
            <person name="Brettin T."/>
            <person name="Detter J.C."/>
            <person name="Han C."/>
            <person name="Tapia R."/>
            <person name="Larimer F."/>
            <person name="Land M."/>
            <person name="Hauser L."/>
            <person name="Kyrpides N."/>
            <person name="Anderson I."/>
            <person name="Wall J.D."/>
            <person name="Arkin A.P."/>
            <person name="Dehal P."/>
            <person name="Chivian D."/>
            <person name="Giles B."/>
            <person name="Hazen T.C."/>
        </authorList>
    </citation>
    <scope>NUCLEOTIDE SEQUENCE [LARGE SCALE GENOMIC DNA]</scope>
    <source>
        <strain evidence="3">ATCC 14822 / DSM 2638 / NCIMB 8403 / VKM B-1763</strain>
    </source>
</reference>